<evidence type="ECO:0000259" key="11">
    <source>
        <dbReference type="Pfam" id="PF02885"/>
    </source>
</evidence>
<evidence type="ECO:0000256" key="1">
    <source>
        <dbReference type="ARBA" id="ARBA00004907"/>
    </source>
</evidence>
<feature type="binding site" evidence="9">
    <location>
        <position position="80"/>
    </location>
    <ligand>
        <name>anthranilate</name>
        <dbReference type="ChEBI" id="CHEBI:16567"/>
        <label>1</label>
    </ligand>
</feature>
<name>A0A4R3KAF6_9FIRM</name>
<feature type="binding site" evidence="9">
    <location>
        <position position="80"/>
    </location>
    <ligand>
        <name>5-phospho-alpha-D-ribose 1-diphosphate</name>
        <dbReference type="ChEBI" id="CHEBI:58017"/>
    </ligand>
</feature>
<dbReference type="Gene3D" id="1.20.970.10">
    <property type="entry name" value="Transferase, Pyrimidine Nucleoside Phosphorylase, Chain C"/>
    <property type="match status" value="1"/>
</dbReference>
<dbReference type="GO" id="GO:0004048">
    <property type="term" value="F:anthranilate phosphoribosyltransferase activity"/>
    <property type="evidence" value="ECO:0007669"/>
    <property type="project" value="UniProtKB-UniRule"/>
</dbReference>
<proteinExistence type="inferred from homology"/>
<evidence type="ECO:0000259" key="10">
    <source>
        <dbReference type="Pfam" id="PF00591"/>
    </source>
</evidence>
<dbReference type="OrthoDB" id="9806430at2"/>
<evidence type="ECO:0000256" key="3">
    <source>
        <dbReference type="ARBA" id="ARBA00022676"/>
    </source>
</evidence>
<reference evidence="12 13" key="1">
    <citation type="submission" date="2019-03" db="EMBL/GenBank/DDBJ databases">
        <title>Genomic Encyclopedia of Type Strains, Phase IV (KMG-IV): sequencing the most valuable type-strain genomes for metagenomic binning, comparative biology and taxonomic classification.</title>
        <authorList>
            <person name="Goeker M."/>
        </authorList>
    </citation>
    <scope>NUCLEOTIDE SEQUENCE [LARGE SCALE GENOMIC DNA]</scope>
    <source>
        <strain evidence="12 13">DSM 20467</strain>
    </source>
</reference>
<dbReference type="SUPFAM" id="SSF52418">
    <property type="entry name" value="Nucleoside phosphorylase/phosphoribosyltransferase catalytic domain"/>
    <property type="match status" value="1"/>
</dbReference>
<feature type="binding site" evidence="9">
    <location>
        <position position="224"/>
    </location>
    <ligand>
        <name>Mg(2+)</name>
        <dbReference type="ChEBI" id="CHEBI:18420"/>
        <label>2</label>
    </ligand>
</feature>
<keyword evidence="2 9" id="KW-0028">Amino-acid biosynthesis</keyword>
<dbReference type="PANTHER" id="PTHR43285:SF2">
    <property type="entry name" value="ANTHRANILATE PHOSPHORIBOSYLTRANSFERASE"/>
    <property type="match status" value="1"/>
</dbReference>
<evidence type="ECO:0000256" key="5">
    <source>
        <dbReference type="ARBA" id="ARBA00022822"/>
    </source>
</evidence>
<feature type="binding site" evidence="9">
    <location>
        <begin position="108"/>
        <end position="116"/>
    </location>
    <ligand>
        <name>5-phospho-alpha-D-ribose 1-diphosphate</name>
        <dbReference type="ChEBI" id="CHEBI:58017"/>
    </ligand>
</feature>
<accession>A0A4R3KAF6</accession>
<organism evidence="12 13">
    <name type="scientific">Pectinatus cerevisiiphilus</name>
    <dbReference type="NCBI Taxonomy" id="86956"/>
    <lineage>
        <taxon>Bacteria</taxon>
        <taxon>Bacillati</taxon>
        <taxon>Bacillota</taxon>
        <taxon>Negativicutes</taxon>
        <taxon>Selenomonadales</taxon>
        <taxon>Selenomonadaceae</taxon>
        <taxon>Pectinatus</taxon>
    </lineage>
</organism>
<dbReference type="EMBL" id="SMAA01000005">
    <property type="protein sequence ID" value="TCS80074.1"/>
    <property type="molecule type" value="Genomic_DNA"/>
</dbReference>
<feature type="binding site" evidence="9">
    <location>
        <position position="225"/>
    </location>
    <ligand>
        <name>Mg(2+)</name>
        <dbReference type="ChEBI" id="CHEBI:18420"/>
        <label>2</label>
    </ligand>
</feature>
<evidence type="ECO:0000256" key="6">
    <source>
        <dbReference type="ARBA" id="ARBA00023141"/>
    </source>
</evidence>
<feature type="domain" description="Glycosyl transferase family 3" evidence="10">
    <location>
        <begin position="73"/>
        <end position="323"/>
    </location>
</feature>
<dbReference type="GO" id="GO:0005829">
    <property type="term" value="C:cytosol"/>
    <property type="evidence" value="ECO:0007669"/>
    <property type="project" value="TreeGrafter"/>
</dbReference>
<comment type="caution">
    <text evidence="9">Lacks conserved residue(s) required for the propagation of feature annotation.</text>
</comment>
<comment type="cofactor">
    <cofactor evidence="9">
        <name>Mg(2+)</name>
        <dbReference type="ChEBI" id="CHEBI:18420"/>
    </cofactor>
    <text evidence="9">Binds 2 magnesium ions per monomer.</text>
</comment>
<sequence length="336" mass="35628">MIKEAIHEVVNGKDLDYQMANNTMLEIMEGKATNAQIGGFLTALRLKGETVDEIAACAAAMRKKCIPVDHRNPDVLEIVGTGGDEANTFNISTTASFVVAANGVTVAKHGNRSVSSKCGAADCLESLGAKLELGAAQNEKMLNDIGLCFMYAPVYHASMKYAAPVRKELGVRTIFNILGPLSNPAAADIQLMGVYDKALIRPMAEVLAKLGVKKGAVVYGDGLDEITVCGKTTVCEINNGNFNEYIIDPKEYNIEYAKLPELVGGAGPENAQITKKVLTGKKGAKRNAVLLNAGMALYLADCAADLAEGITKAAASIDSGAAYKKMEEFIKTTNEV</sequence>
<keyword evidence="9" id="KW-0460">Magnesium</keyword>
<dbReference type="UniPathway" id="UPA00035">
    <property type="reaction ID" value="UER00041"/>
</dbReference>
<dbReference type="RefSeq" id="WP_132548442.1">
    <property type="nucleotide sequence ID" value="NZ_SMAA01000005.1"/>
</dbReference>
<comment type="catalytic activity">
    <reaction evidence="7 9">
        <text>N-(5-phospho-beta-D-ribosyl)anthranilate + diphosphate = 5-phospho-alpha-D-ribose 1-diphosphate + anthranilate</text>
        <dbReference type="Rhea" id="RHEA:11768"/>
        <dbReference type="ChEBI" id="CHEBI:16567"/>
        <dbReference type="ChEBI" id="CHEBI:18277"/>
        <dbReference type="ChEBI" id="CHEBI:33019"/>
        <dbReference type="ChEBI" id="CHEBI:58017"/>
        <dbReference type="EC" id="2.4.2.18"/>
    </reaction>
</comment>
<dbReference type="HAMAP" id="MF_00211">
    <property type="entry name" value="TrpD"/>
    <property type="match status" value="1"/>
</dbReference>
<dbReference type="Gene3D" id="3.40.1030.10">
    <property type="entry name" value="Nucleoside phosphorylase/phosphoribosyltransferase catalytic domain"/>
    <property type="match status" value="1"/>
</dbReference>
<comment type="subunit">
    <text evidence="9">Homodimer.</text>
</comment>
<dbReference type="GO" id="GO:0000287">
    <property type="term" value="F:magnesium ion binding"/>
    <property type="evidence" value="ECO:0007669"/>
    <property type="project" value="UniProtKB-UniRule"/>
</dbReference>
<comment type="function">
    <text evidence="9">Catalyzes the transfer of the phosphoribosyl group of 5-phosphorylribose-1-pyrophosphate (PRPP) to anthranilate to yield N-(5'-phosphoribosyl)-anthranilate (PRA).</text>
</comment>
<keyword evidence="3 9" id="KW-0328">Glycosyltransferase</keyword>
<comment type="similarity">
    <text evidence="9">Belongs to the anthranilate phosphoribosyltransferase family.</text>
</comment>
<evidence type="ECO:0000256" key="8">
    <source>
        <dbReference type="ARBA" id="ARBA00061188"/>
    </source>
</evidence>
<protein>
    <recommendedName>
        <fullName evidence="9">Anthranilate phosphoribosyltransferase</fullName>
        <ecNumber evidence="9">2.4.2.18</ecNumber>
    </recommendedName>
</protein>
<feature type="binding site" evidence="9">
    <location>
        <position position="166"/>
    </location>
    <ligand>
        <name>anthranilate</name>
        <dbReference type="ChEBI" id="CHEBI:16567"/>
        <label>2</label>
    </ligand>
</feature>
<keyword evidence="6 9" id="KW-0057">Aromatic amino acid biosynthesis</keyword>
<dbReference type="GO" id="GO:0000162">
    <property type="term" value="P:L-tryptophan biosynthetic process"/>
    <property type="evidence" value="ECO:0007669"/>
    <property type="project" value="UniProtKB-UniRule"/>
</dbReference>
<evidence type="ECO:0000256" key="4">
    <source>
        <dbReference type="ARBA" id="ARBA00022679"/>
    </source>
</evidence>
<dbReference type="FunFam" id="3.40.1030.10:FF:000002">
    <property type="entry name" value="Anthranilate phosphoribosyltransferase"/>
    <property type="match status" value="1"/>
</dbReference>
<dbReference type="InterPro" id="IPR036320">
    <property type="entry name" value="Glycosyl_Trfase_fam3_N_dom_sf"/>
</dbReference>
<dbReference type="NCBIfam" id="TIGR01245">
    <property type="entry name" value="trpD"/>
    <property type="match status" value="1"/>
</dbReference>
<gene>
    <name evidence="9" type="primary">trpD</name>
    <name evidence="12" type="ORF">EDC37_105145</name>
</gene>
<comment type="similarity">
    <text evidence="8">In the C-terminal section; belongs to the anthranilate phosphoribosyltransferase family.</text>
</comment>
<feature type="binding site" evidence="9">
    <location>
        <begin position="90"/>
        <end position="93"/>
    </location>
    <ligand>
        <name>5-phospho-alpha-D-ribose 1-diphosphate</name>
        <dbReference type="ChEBI" id="CHEBI:58017"/>
    </ligand>
</feature>
<feature type="binding site" evidence="9">
    <location>
        <position position="111"/>
    </location>
    <ligand>
        <name>anthranilate</name>
        <dbReference type="ChEBI" id="CHEBI:16567"/>
        <label>1</label>
    </ligand>
</feature>
<feature type="binding site" evidence="9">
    <location>
        <position position="120"/>
    </location>
    <ligand>
        <name>5-phospho-alpha-D-ribose 1-diphosphate</name>
        <dbReference type="ChEBI" id="CHEBI:58017"/>
    </ligand>
</feature>
<keyword evidence="13" id="KW-1185">Reference proteome</keyword>
<dbReference type="InterPro" id="IPR000312">
    <property type="entry name" value="Glycosyl_Trfase_fam3"/>
</dbReference>
<evidence type="ECO:0000256" key="7">
    <source>
        <dbReference type="ARBA" id="ARBA00052328"/>
    </source>
</evidence>
<dbReference type="AlphaFoldDB" id="A0A4R3KAF6"/>
<dbReference type="Proteomes" id="UP000295188">
    <property type="component" value="Unassembled WGS sequence"/>
</dbReference>
<keyword evidence="5 9" id="KW-0822">Tryptophan biosynthesis</keyword>
<dbReference type="InterPro" id="IPR017459">
    <property type="entry name" value="Glycosyl_Trfase_fam3_N_dom"/>
</dbReference>
<keyword evidence="9" id="KW-0479">Metal-binding</keyword>
<feature type="binding site" evidence="9">
    <location>
        <position position="88"/>
    </location>
    <ligand>
        <name>5-phospho-alpha-D-ribose 1-diphosphate</name>
        <dbReference type="ChEBI" id="CHEBI:58017"/>
    </ligand>
</feature>
<dbReference type="InterPro" id="IPR035902">
    <property type="entry name" value="Nuc_phospho_transferase"/>
</dbReference>
<comment type="pathway">
    <text evidence="1 9">Amino-acid biosynthesis; L-tryptophan biosynthesis; L-tryptophan from chorismate: step 2/5.</text>
</comment>
<feature type="domain" description="Glycosyl transferase family 3 N-terminal" evidence="11">
    <location>
        <begin position="3"/>
        <end position="65"/>
    </location>
</feature>
<evidence type="ECO:0000256" key="9">
    <source>
        <dbReference type="HAMAP-Rule" id="MF_00211"/>
    </source>
</evidence>
<feature type="binding site" evidence="9">
    <location>
        <position position="225"/>
    </location>
    <ligand>
        <name>Mg(2+)</name>
        <dbReference type="ChEBI" id="CHEBI:18420"/>
        <label>1</label>
    </ligand>
</feature>
<comment type="caution">
    <text evidence="12">The sequence shown here is derived from an EMBL/GenBank/DDBJ whole genome shotgun (WGS) entry which is preliminary data.</text>
</comment>
<evidence type="ECO:0000256" key="2">
    <source>
        <dbReference type="ARBA" id="ARBA00022605"/>
    </source>
</evidence>
<evidence type="ECO:0000313" key="12">
    <source>
        <dbReference type="EMBL" id="TCS80074.1"/>
    </source>
</evidence>
<dbReference type="EC" id="2.4.2.18" evidence="9"/>
<feature type="binding site" evidence="9">
    <location>
        <begin position="83"/>
        <end position="84"/>
    </location>
    <ligand>
        <name>5-phospho-alpha-D-ribose 1-diphosphate</name>
        <dbReference type="ChEBI" id="CHEBI:58017"/>
    </ligand>
</feature>
<dbReference type="SUPFAM" id="SSF47648">
    <property type="entry name" value="Nucleoside phosphorylase/phosphoribosyltransferase N-terminal domain"/>
    <property type="match status" value="1"/>
</dbReference>
<dbReference type="PANTHER" id="PTHR43285">
    <property type="entry name" value="ANTHRANILATE PHOSPHORIBOSYLTRANSFERASE"/>
    <property type="match status" value="1"/>
</dbReference>
<keyword evidence="4 9" id="KW-0808">Transferase</keyword>
<dbReference type="Pfam" id="PF00591">
    <property type="entry name" value="Glycos_transf_3"/>
    <property type="match status" value="1"/>
</dbReference>
<dbReference type="InterPro" id="IPR005940">
    <property type="entry name" value="Anthranilate_Pribosyl_Tfrase"/>
</dbReference>
<feature type="binding site" evidence="9">
    <location>
        <position position="92"/>
    </location>
    <ligand>
        <name>Mg(2+)</name>
        <dbReference type="ChEBI" id="CHEBI:18420"/>
        <label>1</label>
    </ligand>
</feature>
<dbReference type="Pfam" id="PF02885">
    <property type="entry name" value="Glycos_trans_3N"/>
    <property type="match status" value="1"/>
</dbReference>
<evidence type="ECO:0000313" key="13">
    <source>
        <dbReference type="Proteomes" id="UP000295188"/>
    </source>
</evidence>